<dbReference type="OrthoDB" id="5977743at2759"/>
<dbReference type="GO" id="GO:0005783">
    <property type="term" value="C:endoplasmic reticulum"/>
    <property type="evidence" value="ECO:0007669"/>
    <property type="project" value="TreeGrafter"/>
</dbReference>
<feature type="domain" description="Palmitoyltransferase DHHC" evidence="11">
    <location>
        <begin position="98"/>
        <end position="249"/>
    </location>
</feature>
<dbReference type="PANTHER" id="PTHR22883:SF301">
    <property type="entry name" value="PALMITOYLTRANSFERASE ZDHHC12"/>
    <property type="match status" value="1"/>
</dbReference>
<dbReference type="AlphaFoldDB" id="A0A225V4A5"/>
<dbReference type="PROSITE" id="PS51257">
    <property type="entry name" value="PROKAR_LIPOPROTEIN"/>
    <property type="match status" value="1"/>
</dbReference>
<feature type="transmembrane region" description="Helical" evidence="10">
    <location>
        <begin position="154"/>
        <end position="176"/>
    </location>
</feature>
<sequence>MLGLLLRVRDYVFFERNPLVQILYFGAMGSCYYFYLREAHPLLPNEYVAWYHKWLATFLFVTSIAMYLVMSLSDPGVIRRDNMHEFEQYVSHPVMYPEGKYCRTCKTLKLPRSKHCRMCNHCVARFDHHHVAKVNCEVWFNGCVGEKNYKYFMLYLLVQLAVSLEGFYVTSSVFLVQVCNDLFHVRGVTMAEVGRTETAKILQSFIANNQALGFVTAMCLMSSVILWIFILMQLKRIARNETANETFKREDLREEADLDGETSGRRMFRFLFKRLNFRKRPKLSAPRRELKKTLDASWGGLFSPDSIMNTEESFSVDDVNFNPYKLDSFKENLLDALHLRGNNGNKKKTN</sequence>
<comment type="catalytic activity">
    <reaction evidence="10">
        <text>L-cysteinyl-[protein] + hexadecanoyl-CoA = S-hexadecanoyl-L-cysteinyl-[protein] + CoA</text>
        <dbReference type="Rhea" id="RHEA:36683"/>
        <dbReference type="Rhea" id="RHEA-COMP:10131"/>
        <dbReference type="Rhea" id="RHEA-COMP:11032"/>
        <dbReference type="ChEBI" id="CHEBI:29950"/>
        <dbReference type="ChEBI" id="CHEBI:57287"/>
        <dbReference type="ChEBI" id="CHEBI:57379"/>
        <dbReference type="ChEBI" id="CHEBI:74151"/>
        <dbReference type="EC" id="2.3.1.225"/>
    </reaction>
</comment>
<dbReference type="GO" id="GO:0006612">
    <property type="term" value="P:protein targeting to membrane"/>
    <property type="evidence" value="ECO:0007669"/>
    <property type="project" value="TreeGrafter"/>
</dbReference>
<dbReference type="PANTHER" id="PTHR22883">
    <property type="entry name" value="ZINC FINGER DHHC DOMAIN CONTAINING PROTEIN"/>
    <property type="match status" value="1"/>
</dbReference>
<feature type="transmembrane region" description="Helical" evidence="10">
    <location>
        <begin position="211"/>
        <end position="232"/>
    </location>
</feature>
<keyword evidence="9 10" id="KW-0012">Acyltransferase</keyword>
<keyword evidence="7" id="KW-0564">Palmitate</keyword>
<keyword evidence="3 10" id="KW-0808">Transferase</keyword>
<dbReference type="Proteomes" id="UP000198211">
    <property type="component" value="Unassembled WGS sequence"/>
</dbReference>
<evidence type="ECO:0000313" key="12">
    <source>
        <dbReference type="EMBL" id="OWY99767.1"/>
    </source>
</evidence>
<dbReference type="InterPro" id="IPR001594">
    <property type="entry name" value="Palmitoyltrfase_DHHC"/>
</dbReference>
<feature type="transmembrane region" description="Helical" evidence="10">
    <location>
        <begin position="20"/>
        <end position="36"/>
    </location>
</feature>
<dbReference type="EC" id="2.3.1.225" evidence="10"/>
<dbReference type="InterPro" id="IPR039859">
    <property type="entry name" value="PFA4/ZDH16/20/ERF2-like"/>
</dbReference>
<evidence type="ECO:0000256" key="5">
    <source>
        <dbReference type="ARBA" id="ARBA00022989"/>
    </source>
</evidence>
<comment type="caution">
    <text evidence="12">The sequence shown here is derived from an EMBL/GenBank/DDBJ whole genome shotgun (WGS) entry which is preliminary data.</text>
</comment>
<evidence type="ECO:0000256" key="8">
    <source>
        <dbReference type="ARBA" id="ARBA00023288"/>
    </source>
</evidence>
<reference evidence="13" key="1">
    <citation type="submission" date="2017-03" db="EMBL/GenBank/DDBJ databases">
        <title>Phytopthora megakarya and P. palmivora, two closely related causual agents of cacao black pod achieved similar genome size and gene model numbers by different mechanisms.</title>
        <authorList>
            <person name="Ali S."/>
            <person name="Shao J."/>
            <person name="Larry D.J."/>
            <person name="Kronmiller B."/>
            <person name="Shen D."/>
            <person name="Strem M.D."/>
            <person name="Melnick R.L."/>
            <person name="Guiltinan M.J."/>
            <person name="Tyler B.M."/>
            <person name="Meinhardt L.W."/>
            <person name="Bailey B.A."/>
        </authorList>
    </citation>
    <scope>NUCLEOTIDE SEQUENCE [LARGE SCALE GENOMIC DNA]</scope>
    <source>
        <strain evidence="13">zdho120</strain>
    </source>
</reference>
<evidence type="ECO:0000256" key="3">
    <source>
        <dbReference type="ARBA" id="ARBA00022679"/>
    </source>
</evidence>
<keyword evidence="4 10" id="KW-0812">Transmembrane</keyword>
<dbReference type="PROSITE" id="PS50216">
    <property type="entry name" value="DHHC"/>
    <property type="match status" value="1"/>
</dbReference>
<evidence type="ECO:0000256" key="4">
    <source>
        <dbReference type="ARBA" id="ARBA00022692"/>
    </source>
</evidence>
<protein>
    <recommendedName>
        <fullName evidence="10">Palmitoyltransferase</fullName>
        <ecNumber evidence="10">2.3.1.225</ecNumber>
    </recommendedName>
</protein>
<keyword evidence="13" id="KW-1185">Reference proteome</keyword>
<evidence type="ECO:0000256" key="2">
    <source>
        <dbReference type="ARBA" id="ARBA00008574"/>
    </source>
</evidence>
<name>A0A225V4A5_9STRA</name>
<evidence type="ECO:0000256" key="1">
    <source>
        <dbReference type="ARBA" id="ARBA00004127"/>
    </source>
</evidence>
<organism evidence="12 13">
    <name type="scientific">Phytophthora megakarya</name>
    <dbReference type="NCBI Taxonomy" id="4795"/>
    <lineage>
        <taxon>Eukaryota</taxon>
        <taxon>Sar</taxon>
        <taxon>Stramenopiles</taxon>
        <taxon>Oomycota</taxon>
        <taxon>Peronosporomycetes</taxon>
        <taxon>Peronosporales</taxon>
        <taxon>Peronosporaceae</taxon>
        <taxon>Phytophthora</taxon>
    </lineage>
</organism>
<evidence type="ECO:0000256" key="6">
    <source>
        <dbReference type="ARBA" id="ARBA00023136"/>
    </source>
</evidence>
<dbReference type="GO" id="GO:0005794">
    <property type="term" value="C:Golgi apparatus"/>
    <property type="evidence" value="ECO:0007669"/>
    <property type="project" value="TreeGrafter"/>
</dbReference>
<evidence type="ECO:0000256" key="9">
    <source>
        <dbReference type="ARBA" id="ARBA00023315"/>
    </source>
</evidence>
<gene>
    <name evidence="12" type="ORF">PHMEG_00029178</name>
</gene>
<dbReference type="GO" id="GO:0019706">
    <property type="term" value="F:protein-cysteine S-palmitoyltransferase activity"/>
    <property type="evidence" value="ECO:0007669"/>
    <property type="project" value="UniProtKB-EC"/>
</dbReference>
<evidence type="ECO:0000256" key="7">
    <source>
        <dbReference type="ARBA" id="ARBA00023139"/>
    </source>
</evidence>
<comment type="domain">
    <text evidence="10">The DHHC domain is required for palmitoyltransferase activity.</text>
</comment>
<accession>A0A225V4A5</accession>
<keyword evidence="5 10" id="KW-1133">Transmembrane helix</keyword>
<feature type="transmembrane region" description="Helical" evidence="10">
    <location>
        <begin position="48"/>
        <end position="70"/>
    </location>
</feature>
<keyword evidence="6 10" id="KW-0472">Membrane</keyword>
<keyword evidence="8" id="KW-0449">Lipoprotein</keyword>
<dbReference type="Pfam" id="PF01529">
    <property type="entry name" value="DHHC"/>
    <property type="match status" value="1"/>
</dbReference>
<evidence type="ECO:0000256" key="10">
    <source>
        <dbReference type="RuleBase" id="RU079119"/>
    </source>
</evidence>
<evidence type="ECO:0000313" key="13">
    <source>
        <dbReference type="Proteomes" id="UP000198211"/>
    </source>
</evidence>
<comment type="similarity">
    <text evidence="2 10">Belongs to the DHHC palmitoyltransferase family.</text>
</comment>
<dbReference type="EMBL" id="NBNE01008188">
    <property type="protein sequence ID" value="OWY99767.1"/>
    <property type="molecule type" value="Genomic_DNA"/>
</dbReference>
<proteinExistence type="inferred from homology"/>
<evidence type="ECO:0000259" key="11">
    <source>
        <dbReference type="Pfam" id="PF01529"/>
    </source>
</evidence>
<comment type="subcellular location">
    <subcellularLocation>
        <location evidence="1">Endomembrane system</location>
        <topology evidence="1">Multi-pass membrane protein</topology>
    </subcellularLocation>
</comment>